<evidence type="ECO:0000256" key="2">
    <source>
        <dbReference type="SAM" id="MobiDB-lite"/>
    </source>
</evidence>
<organism evidence="3 4">
    <name type="scientific">Pseudocohnilembus persalinus</name>
    <name type="common">Ciliate</name>
    <dbReference type="NCBI Taxonomy" id="266149"/>
    <lineage>
        <taxon>Eukaryota</taxon>
        <taxon>Sar</taxon>
        <taxon>Alveolata</taxon>
        <taxon>Ciliophora</taxon>
        <taxon>Intramacronucleata</taxon>
        <taxon>Oligohymenophorea</taxon>
        <taxon>Scuticociliatia</taxon>
        <taxon>Philasterida</taxon>
        <taxon>Pseudocohnilembidae</taxon>
        <taxon>Pseudocohnilembus</taxon>
    </lineage>
</organism>
<dbReference type="EMBL" id="LDAU01000202">
    <property type="protein sequence ID" value="KRW99894.1"/>
    <property type="molecule type" value="Genomic_DNA"/>
</dbReference>
<keyword evidence="1" id="KW-0175">Coiled coil</keyword>
<evidence type="ECO:0000256" key="1">
    <source>
        <dbReference type="SAM" id="Coils"/>
    </source>
</evidence>
<evidence type="ECO:0000313" key="4">
    <source>
        <dbReference type="Proteomes" id="UP000054937"/>
    </source>
</evidence>
<sequence>MAKKMQNFLHEQEIKMVKKKPEVLFEIIDSLFQKIMGIISDYVKEKNDFQSDFTDEQQQQQQSFSQVSANKNDNNQVYENYKKMLTLEQEYRKKLQEIQKQKIQMTCLESRVKSLTSALEESDNKQTQLRQQLLKIQQTNQNYQLNLINKQSQDQVQLVQNQVSGNVHKNNNSSFFQNNNSSKNFTQNLLQAIQKNQKQYKNSEQQKSDDNQQMETELNGISKVQRSLTQNPSQISQKKNCTTNNFGTSSKKNLQQTVQFSDQGETFLTAEQFNNLKNTITTNTFQSNTQASKKHMLEQYNQKLVKIRHAHDEIYRRDIVTLKQRINNLQKSEEFQRNQNHQLLKTTQIMKKNMDEAEKKRFESEALNPLKNRSLTTYFDKKLKEKDKIIENQKKYLRKNNVIQKKQYVLTQNWEREKQELNNEIFDNKDKIKKLQNIIHQNINEDEVSLAFPQKNIKKFSYSTQKIKSNNMQPNTTQTQKFMQQQGNQFVNINATQQQQNTQVSFFKNTQNY</sequence>
<dbReference type="AlphaFoldDB" id="A0A0V0QCC0"/>
<protein>
    <submittedName>
        <fullName evidence="3">Uncharacterized protein</fullName>
    </submittedName>
</protein>
<name>A0A0V0QCC0_PSEPJ</name>
<comment type="caution">
    <text evidence="3">The sequence shown here is derived from an EMBL/GenBank/DDBJ whole genome shotgun (WGS) entry which is preliminary data.</text>
</comment>
<feature type="coiled-coil region" evidence="1">
    <location>
        <begin position="411"/>
        <end position="438"/>
    </location>
</feature>
<accession>A0A0V0QCC0</accession>
<keyword evidence="4" id="KW-1185">Reference proteome</keyword>
<gene>
    <name evidence="3" type="ORF">PPERSA_12570</name>
</gene>
<feature type="coiled-coil region" evidence="1">
    <location>
        <begin position="81"/>
        <end position="139"/>
    </location>
</feature>
<feature type="coiled-coil region" evidence="1">
    <location>
        <begin position="186"/>
        <end position="213"/>
    </location>
</feature>
<dbReference type="Proteomes" id="UP000054937">
    <property type="component" value="Unassembled WGS sequence"/>
</dbReference>
<feature type="region of interest" description="Disordered" evidence="2">
    <location>
        <begin position="225"/>
        <end position="249"/>
    </location>
</feature>
<proteinExistence type="predicted"/>
<feature type="coiled-coil region" evidence="1">
    <location>
        <begin position="319"/>
        <end position="360"/>
    </location>
</feature>
<evidence type="ECO:0000313" key="3">
    <source>
        <dbReference type="EMBL" id="KRW99894.1"/>
    </source>
</evidence>
<reference evidence="3 4" key="1">
    <citation type="journal article" date="2015" name="Sci. Rep.">
        <title>Genome of the facultative scuticociliatosis pathogen Pseudocohnilembus persalinus provides insight into its virulence through horizontal gene transfer.</title>
        <authorList>
            <person name="Xiong J."/>
            <person name="Wang G."/>
            <person name="Cheng J."/>
            <person name="Tian M."/>
            <person name="Pan X."/>
            <person name="Warren A."/>
            <person name="Jiang C."/>
            <person name="Yuan D."/>
            <person name="Miao W."/>
        </authorList>
    </citation>
    <scope>NUCLEOTIDE SEQUENCE [LARGE SCALE GENOMIC DNA]</scope>
    <source>
        <strain evidence="3">36N120E</strain>
    </source>
</reference>
<dbReference type="InParanoid" id="A0A0V0QCC0"/>